<dbReference type="GO" id="GO:0005783">
    <property type="term" value="C:endoplasmic reticulum"/>
    <property type="evidence" value="ECO:0007669"/>
    <property type="project" value="TreeGrafter"/>
</dbReference>
<name>A0A8S1F210_9PELO</name>
<dbReference type="InterPro" id="IPR024078">
    <property type="entry name" value="LmbE-like_dom_sf"/>
</dbReference>
<sequence length="255" mass="28970">MLSVIALIAILFFVVLLFFAVRSRPLPLSPSSRVLLLIAHPDDETMFFAPTIRALLQSGHRVFTLCVSNGNFYGKGSIRSRELCLAVSRLGISASDLTCLDYDEFADGDNWNRQNLSYVVMRHVEVLAVDAIISFDNYGVSGHKNHISCFEALQIAYSNGVVPSDVQIFVLDSIPLFRKYIGLFDALFSFGRSPFFYFARFRDVGACWAAMLAHRSQFVWFRALFIVFSRFVYMNSLRRISPLPMMPRNVKPKTH</sequence>
<evidence type="ECO:0000256" key="1">
    <source>
        <dbReference type="ARBA" id="ARBA00006066"/>
    </source>
</evidence>
<reference evidence="3 4" key="1">
    <citation type="submission" date="2020-04" db="EMBL/GenBank/DDBJ databases">
        <authorList>
            <person name="Laetsch R D."/>
            <person name="Stevens L."/>
            <person name="Kumar S."/>
            <person name="Blaxter L. M."/>
        </authorList>
    </citation>
    <scope>NUCLEOTIDE SEQUENCE [LARGE SCALE GENOMIC DNA]</scope>
</reference>
<dbReference type="OrthoDB" id="440160at2759"/>
<accession>A0A8S1F210</accession>
<proteinExistence type="inferred from homology"/>
<evidence type="ECO:0000313" key="4">
    <source>
        <dbReference type="Proteomes" id="UP000494206"/>
    </source>
</evidence>
<dbReference type="SUPFAM" id="SSF102588">
    <property type="entry name" value="LmbE-like"/>
    <property type="match status" value="1"/>
</dbReference>
<dbReference type="Gene3D" id="3.40.50.10320">
    <property type="entry name" value="LmbE-like"/>
    <property type="match status" value="1"/>
</dbReference>
<dbReference type="InterPro" id="IPR003737">
    <property type="entry name" value="GlcNAc_PI_deacetylase-related"/>
</dbReference>
<comment type="caution">
    <text evidence="3">The sequence shown here is derived from an EMBL/GenBank/DDBJ whole genome shotgun (WGS) entry which is preliminary data.</text>
</comment>
<dbReference type="Pfam" id="PF02585">
    <property type="entry name" value="PIG-L"/>
    <property type="match status" value="1"/>
</dbReference>
<dbReference type="GO" id="GO:0000225">
    <property type="term" value="F:N-acetylglucosaminylphosphatidylinositol deacetylase activity"/>
    <property type="evidence" value="ECO:0007669"/>
    <property type="project" value="UniProtKB-EC"/>
</dbReference>
<gene>
    <name evidence="3" type="ORF">CBOVIS_LOCUS9628</name>
</gene>
<dbReference type="AlphaFoldDB" id="A0A8S1F210"/>
<dbReference type="PANTHER" id="PTHR12993">
    <property type="entry name" value="N-ACETYLGLUCOSAMINYL-PHOSPHATIDYLINOSITOL DE-N-ACETYLASE-RELATED"/>
    <property type="match status" value="1"/>
</dbReference>
<evidence type="ECO:0000256" key="2">
    <source>
        <dbReference type="ARBA" id="ARBA00012176"/>
    </source>
</evidence>
<dbReference type="EC" id="3.5.1.89" evidence="2"/>
<protein>
    <recommendedName>
        <fullName evidence="2">N-acetylglucosaminylphosphatidylinositol deacetylase</fullName>
        <ecNumber evidence="2">3.5.1.89</ecNumber>
    </recommendedName>
</protein>
<comment type="similarity">
    <text evidence="1">Belongs to the PIGL family.</text>
</comment>
<dbReference type="EMBL" id="CADEPM010000006">
    <property type="protein sequence ID" value="CAB3407751.1"/>
    <property type="molecule type" value="Genomic_DNA"/>
</dbReference>
<dbReference type="PANTHER" id="PTHR12993:SF11">
    <property type="entry name" value="N-ACETYLGLUCOSAMINYL-PHOSPHATIDYLINOSITOL DE-N-ACETYLASE"/>
    <property type="match status" value="1"/>
</dbReference>
<organism evidence="3 4">
    <name type="scientific">Caenorhabditis bovis</name>
    <dbReference type="NCBI Taxonomy" id="2654633"/>
    <lineage>
        <taxon>Eukaryota</taxon>
        <taxon>Metazoa</taxon>
        <taxon>Ecdysozoa</taxon>
        <taxon>Nematoda</taxon>
        <taxon>Chromadorea</taxon>
        <taxon>Rhabditida</taxon>
        <taxon>Rhabditina</taxon>
        <taxon>Rhabditomorpha</taxon>
        <taxon>Rhabditoidea</taxon>
        <taxon>Rhabditidae</taxon>
        <taxon>Peloderinae</taxon>
        <taxon>Caenorhabditis</taxon>
    </lineage>
</organism>
<dbReference type="Proteomes" id="UP000494206">
    <property type="component" value="Unassembled WGS sequence"/>
</dbReference>
<evidence type="ECO:0000313" key="3">
    <source>
        <dbReference type="EMBL" id="CAB3407751.1"/>
    </source>
</evidence>
<keyword evidence="4" id="KW-1185">Reference proteome</keyword>